<keyword evidence="1" id="KW-0378">Hydrolase</keyword>
<dbReference type="InterPro" id="IPR000014">
    <property type="entry name" value="PAS"/>
</dbReference>
<gene>
    <name evidence="3" type="ORF">TEK04_13035</name>
</gene>
<evidence type="ECO:0000313" key="3">
    <source>
        <dbReference type="EMBL" id="MEI4272649.1"/>
    </source>
</evidence>
<dbReference type="InterPro" id="IPR001610">
    <property type="entry name" value="PAC"/>
</dbReference>
<dbReference type="PROSITE" id="PS50113">
    <property type="entry name" value="PAC"/>
    <property type="match status" value="1"/>
</dbReference>
<protein>
    <submittedName>
        <fullName evidence="3">SpoIIE family protein phosphatase</fullName>
    </submittedName>
</protein>
<evidence type="ECO:0000313" key="4">
    <source>
        <dbReference type="Proteomes" id="UP001361570"/>
    </source>
</evidence>
<reference evidence="3 4" key="1">
    <citation type="submission" date="2024-03" db="EMBL/GenBank/DDBJ databases">
        <title>Draft genome sequence of Klenkia sp. LSe6-5.</title>
        <authorList>
            <person name="Duangmal K."/>
            <person name="Chantavorakit T."/>
        </authorList>
    </citation>
    <scope>NUCLEOTIDE SEQUENCE [LARGE SCALE GENOMIC DNA]</scope>
    <source>
        <strain evidence="3 4">LSe6-5</strain>
    </source>
</reference>
<dbReference type="InterPro" id="IPR035965">
    <property type="entry name" value="PAS-like_dom_sf"/>
</dbReference>
<dbReference type="SUPFAM" id="SSF81606">
    <property type="entry name" value="PP2C-like"/>
    <property type="match status" value="1"/>
</dbReference>
<name>A0ABU8DV16_9ACTN</name>
<evidence type="ECO:0000259" key="2">
    <source>
        <dbReference type="PROSITE" id="PS50113"/>
    </source>
</evidence>
<dbReference type="InterPro" id="IPR052016">
    <property type="entry name" value="Bact_Sigma-Reg"/>
</dbReference>
<sequence>MAGGVAHDPVSRGLEVLQRRGLDATGVSITISDPRLPGNPLLWVNPAFTATTGYTVEQSVGRNCSFLQGPDTDPAEVARIRAAITARESVTVTLLNHRADGSPFWNRLSIDPILDGDDLVGFVGVQTDVTAEIVAATERDAARAASEAALARETAARISLQSAHQRLQLMSAATTTLSASLDPQTVVDQLVDLCVPQLADWVFVAETDEAGIVVRVTTRHHAPEGREAELAEVARVYEGRPLPQVAPAAQAVLTGATVAVADLTPDRLAPYGRGLTDSVYARLGTRALAAVPLAAPDSTWGAMVLVRATPHAFPQGDLEVAADLGRRAGQALANARRYTREATVAETLQRALLPGLPDLPGVTAAAHYSSAVIGAAVGGDLYDLMDVPGDAVGVVVADVAGHDVDAAATMGTLRDLVRAQSWATPAPDPAQVLTGVDRLMDVLHVPALATAAVVQARRPSADQPGWTLRYANAGHPPVLLRLPGGAVEVLDPVRDLLLGADPARPRRVVTRVVPAGSQLVLHTDGLVEQPGPGGGPARDLDEGTRRLVDRLRALPPGTPPEDVVEDLQQLVVQRLDDTALLVVQLGSGNLSG</sequence>
<accession>A0ABU8DV16</accession>
<dbReference type="Pfam" id="PF13426">
    <property type="entry name" value="PAS_9"/>
    <property type="match status" value="1"/>
</dbReference>
<dbReference type="PANTHER" id="PTHR43156:SF2">
    <property type="entry name" value="STAGE II SPORULATION PROTEIN E"/>
    <property type="match status" value="1"/>
</dbReference>
<comment type="caution">
    <text evidence="3">The sequence shown here is derived from an EMBL/GenBank/DDBJ whole genome shotgun (WGS) entry which is preliminary data.</text>
</comment>
<keyword evidence="4" id="KW-1185">Reference proteome</keyword>
<evidence type="ECO:0000256" key="1">
    <source>
        <dbReference type="ARBA" id="ARBA00022801"/>
    </source>
</evidence>
<dbReference type="InterPro" id="IPR003018">
    <property type="entry name" value="GAF"/>
</dbReference>
<dbReference type="Gene3D" id="3.30.450.40">
    <property type="match status" value="1"/>
</dbReference>
<feature type="domain" description="PAC" evidence="2">
    <location>
        <begin position="88"/>
        <end position="141"/>
    </location>
</feature>
<dbReference type="Pfam" id="PF07228">
    <property type="entry name" value="SpoIIE"/>
    <property type="match status" value="1"/>
</dbReference>
<dbReference type="CDD" id="cd00130">
    <property type="entry name" value="PAS"/>
    <property type="match status" value="1"/>
</dbReference>
<dbReference type="NCBIfam" id="TIGR00229">
    <property type="entry name" value="sensory_box"/>
    <property type="match status" value="1"/>
</dbReference>
<dbReference type="Gene3D" id="3.30.450.20">
    <property type="entry name" value="PAS domain"/>
    <property type="match status" value="1"/>
</dbReference>
<dbReference type="InterPro" id="IPR000700">
    <property type="entry name" value="PAS-assoc_C"/>
</dbReference>
<dbReference type="Gene3D" id="3.60.40.10">
    <property type="entry name" value="PPM-type phosphatase domain"/>
    <property type="match status" value="1"/>
</dbReference>
<dbReference type="PANTHER" id="PTHR43156">
    <property type="entry name" value="STAGE II SPORULATION PROTEIN E-RELATED"/>
    <property type="match status" value="1"/>
</dbReference>
<dbReference type="SUPFAM" id="SSF55785">
    <property type="entry name" value="PYP-like sensor domain (PAS domain)"/>
    <property type="match status" value="1"/>
</dbReference>
<dbReference type="RefSeq" id="WP_336404779.1">
    <property type="nucleotide sequence ID" value="NZ_JBAPLU010000012.1"/>
</dbReference>
<dbReference type="EMBL" id="JBAPLU010000012">
    <property type="protein sequence ID" value="MEI4272649.1"/>
    <property type="molecule type" value="Genomic_DNA"/>
</dbReference>
<dbReference type="SMART" id="SM00331">
    <property type="entry name" value="PP2C_SIG"/>
    <property type="match status" value="1"/>
</dbReference>
<dbReference type="SMART" id="SM00086">
    <property type="entry name" value="PAC"/>
    <property type="match status" value="1"/>
</dbReference>
<dbReference type="SUPFAM" id="SSF55781">
    <property type="entry name" value="GAF domain-like"/>
    <property type="match status" value="1"/>
</dbReference>
<dbReference type="InterPro" id="IPR036457">
    <property type="entry name" value="PPM-type-like_dom_sf"/>
</dbReference>
<dbReference type="InterPro" id="IPR001932">
    <property type="entry name" value="PPM-type_phosphatase-like_dom"/>
</dbReference>
<dbReference type="InterPro" id="IPR029016">
    <property type="entry name" value="GAF-like_dom_sf"/>
</dbReference>
<organism evidence="3 4">
    <name type="scientific">Klenkia sesuvii</name>
    <dbReference type="NCBI Taxonomy" id="3103137"/>
    <lineage>
        <taxon>Bacteria</taxon>
        <taxon>Bacillati</taxon>
        <taxon>Actinomycetota</taxon>
        <taxon>Actinomycetes</taxon>
        <taxon>Geodermatophilales</taxon>
        <taxon>Geodermatophilaceae</taxon>
        <taxon>Klenkia</taxon>
    </lineage>
</organism>
<dbReference type="Pfam" id="PF01590">
    <property type="entry name" value="GAF"/>
    <property type="match status" value="1"/>
</dbReference>
<proteinExistence type="predicted"/>
<dbReference type="Proteomes" id="UP001361570">
    <property type="component" value="Unassembled WGS sequence"/>
</dbReference>
<dbReference type="SMART" id="SM00065">
    <property type="entry name" value="GAF"/>
    <property type="match status" value="1"/>
</dbReference>